<dbReference type="PIRSF" id="PIRSF032126">
    <property type="entry name" value="F0F1_ATP_synthase_subunit_I"/>
    <property type="match status" value="1"/>
</dbReference>
<evidence type="ECO:0000256" key="1">
    <source>
        <dbReference type="PIRNR" id="PIRNR032126"/>
    </source>
</evidence>
<keyword evidence="1 2" id="KW-0472">Membrane</keyword>
<dbReference type="Pfam" id="PF09527">
    <property type="entry name" value="ATPase_gene1"/>
    <property type="match status" value="1"/>
</dbReference>
<keyword evidence="2" id="KW-0812">Transmembrane</keyword>
<comment type="similarity">
    <text evidence="1">Belongs to the bacterial AtpI family.</text>
</comment>
<keyword evidence="1" id="KW-0813">Transport</keyword>
<accession>A0ABU5ECN9</accession>
<dbReference type="Proteomes" id="UP001279642">
    <property type="component" value="Unassembled WGS sequence"/>
</dbReference>
<evidence type="ECO:0000313" key="4">
    <source>
        <dbReference type="Proteomes" id="UP001279642"/>
    </source>
</evidence>
<dbReference type="RefSeq" id="WP_320509011.1">
    <property type="nucleotide sequence ID" value="NZ_JAXCLW010000003.1"/>
</dbReference>
<sequence length="103" mass="11421">MAENDPERLQELDARLKAARERIEGGSGADQRQGAADSRMAAVGWRMSLELVVGIVVGLGLGWLVDYSLGSKPWFMIIFMFLGLAAGISNIMRTARDLERRQR</sequence>
<feature type="transmembrane region" description="Helical" evidence="2">
    <location>
        <begin position="74"/>
        <end position="93"/>
    </location>
</feature>
<proteinExistence type="inferred from homology"/>
<comment type="function">
    <text evidence="1">A possible function for this protein is to guide the assembly of the membrane sector of the ATPase enzyme complex.</text>
</comment>
<dbReference type="InterPro" id="IPR032820">
    <property type="entry name" value="ATPase_put"/>
</dbReference>
<keyword evidence="1" id="KW-0375">Hydrogen ion transport</keyword>
<organism evidence="3 4">
    <name type="scientific">Dongia soli</name>
    <dbReference type="NCBI Taxonomy" id="600628"/>
    <lineage>
        <taxon>Bacteria</taxon>
        <taxon>Pseudomonadati</taxon>
        <taxon>Pseudomonadota</taxon>
        <taxon>Alphaproteobacteria</taxon>
        <taxon>Rhodospirillales</taxon>
        <taxon>Dongiaceae</taxon>
        <taxon>Dongia</taxon>
    </lineage>
</organism>
<evidence type="ECO:0000313" key="3">
    <source>
        <dbReference type="EMBL" id="MDY0883946.1"/>
    </source>
</evidence>
<feature type="transmembrane region" description="Helical" evidence="2">
    <location>
        <begin position="49"/>
        <end position="68"/>
    </location>
</feature>
<gene>
    <name evidence="3" type="ORF">SMD27_13930</name>
</gene>
<dbReference type="EMBL" id="JAXCLW010000003">
    <property type="protein sequence ID" value="MDY0883946.1"/>
    <property type="molecule type" value="Genomic_DNA"/>
</dbReference>
<protein>
    <recommendedName>
        <fullName evidence="1">ATP synthase protein I</fullName>
    </recommendedName>
</protein>
<dbReference type="InterPro" id="IPR016989">
    <property type="entry name" value="Atp1_alphaprobac"/>
</dbReference>
<reference evidence="3 4" key="1">
    <citation type="journal article" date="2016" name="Antonie Van Leeuwenhoek">
        <title>Dongia soli sp. nov., isolated from soil from Dokdo, Korea.</title>
        <authorList>
            <person name="Kim D.U."/>
            <person name="Lee H."/>
            <person name="Kim H."/>
            <person name="Kim S.G."/>
            <person name="Ka J.O."/>
        </authorList>
    </citation>
    <scope>NUCLEOTIDE SEQUENCE [LARGE SCALE GENOMIC DNA]</scope>
    <source>
        <strain evidence="3 4">D78</strain>
    </source>
</reference>
<name>A0ABU5ECN9_9PROT</name>
<evidence type="ECO:0000256" key="2">
    <source>
        <dbReference type="SAM" id="Phobius"/>
    </source>
</evidence>
<keyword evidence="1" id="KW-0406">Ion transport</keyword>
<keyword evidence="4" id="KW-1185">Reference proteome</keyword>
<keyword evidence="2" id="KW-1133">Transmembrane helix</keyword>
<comment type="caution">
    <text evidence="3">The sequence shown here is derived from an EMBL/GenBank/DDBJ whole genome shotgun (WGS) entry which is preliminary data.</text>
</comment>